<dbReference type="UniPathway" id="UPA00056">
    <property type="reaction ID" value="UER00093"/>
</dbReference>
<reference evidence="4 5" key="1">
    <citation type="submission" date="2018-07" db="EMBL/GenBank/DDBJ databases">
        <title>Freshwater and sediment microbial communities from various areas in North America, analyzing microbe dynamics in response to fracking.</title>
        <authorList>
            <person name="Lamendella R."/>
        </authorList>
    </citation>
    <scope>NUCLEOTIDE SEQUENCE [LARGE SCALE GENOMIC DNA]</scope>
    <source>
        <strain evidence="4 5">160A</strain>
    </source>
</reference>
<comment type="catalytic activity">
    <reaction evidence="3">
        <text>2-C-methyl-D-erythritol 4-phosphate + CTP + H(+) = 4-CDP-2-C-methyl-D-erythritol + diphosphate</text>
        <dbReference type="Rhea" id="RHEA:13429"/>
        <dbReference type="ChEBI" id="CHEBI:15378"/>
        <dbReference type="ChEBI" id="CHEBI:33019"/>
        <dbReference type="ChEBI" id="CHEBI:37563"/>
        <dbReference type="ChEBI" id="CHEBI:57823"/>
        <dbReference type="ChEBI" id="CHEBI:58262"/>
        <dbReference type="EC" id="2.7.7.60"/>
    </reaction>
</comment>
<dbReference type="AlphaFoldDB" id="A0A2T0XQM4"/>
<dbReference type="NCBIfam" id="TIGR00453">
    <property type="entry name" value="ispD"/>
    <property type="match status" value="1"/>
</dbReference>
<evidence type="ECO:0000256" key="2">
    <source>
        <dbReference type="ARBA" id="ARBA00022695"/>
    </source>
</evidence>
<keyword evidence="1 3" id="KW-0808">Transferase</keyword>
<dbReference type="Pfam" id="PF01128">
    <property type="entry name" value="IspD"/>
    <property type="match status" value="1"/>
</dbReference>
<feature type="site" description="Transition state stabilizer" evidence="3">
    <location>
        <position position="23"/>
    </location>
</feature>
<dbReference type="Gene3D" id="3.90.550.10">
    <property type="entry name" value="Spore Coat Polysaccharide Biosynthesis Protein SpsA, Chain A"/>
    <property type="match status" value="1"/>
</dbReference>
<organism evidence="4 5">
    <name type="scientific">Marinilabilia salmonicolor</name>
    <dbReference type="NCBI Taxonomy" id="989"/>
    <lineage>
        <taxon>Bacteria</taxon>
        <taxon>Pseudomonadati</taxon>
        <taxon>Bacteroidota</taxon>
        <taxon>Bacteroidia</taxon>
        <taxon>Marinilabiliales</taxon>
        <taxon>Marinilabiliaceae</taxon>
        <taxon>Marinilabilia</taxon>
    </lineage>
</organism>
<dbReference type="InterPro" id="IPR050088">
    <property type="entry name" value="IspD/TarI_cytidylyltransf_bact"/>
</dbReference>
<comment type="function">
    <text evidence="3">Catalyzes the formation of 4-diphosphocytidyl-2-C-methyl-D-erythritol from CTP and 2-C-methyl-D-erythritol 4-phosphate (MEP).</text>
</comment>
<comment type="similarity">
    <text evidence="3">Belongs to the IspD/TarI cytidylyltransferase family. IspD subfamily.</text>
</comment>
<feature type="site" description="Positions MEP for the nucleophilic attack" evidence="3">
    <location>
        <position position="205"/>
    </location>
</feature>
<dbReference type="InterPro" id="IPR029044">
    <property type="entry name" value="Nucleotide-diphossugar_trans"/>
</dbReference>
<dbReference type="GO" id="GO:0019288">
    <property type="term" value="P:isopentenyl diphosphate biosynthetic process, methylerythritol 4-phosphate pathway"/>
    <property type="evidence" value="ECO:0007669"/>
    <property type="project" value="UniProtKB-UniRule"/>
</dbReference>
<dbReference type="InterPro" id="IPR034683">
    <property type="entry name" value="IspD/TarI"/>
</dbReference>
<dbReference type="HAMAP" id="MF_00108">
    <property type="entry name" value="IspD"/>
    <property type="match status" value="1"/>
</dbReference>
<keyword evidence="5" id="KW-1185">Reference proteome</keyword>
<sequence>MIGNTVIIVAGGRGLRMGQDIPKQFIRVGGRPVLMHTMEQFYGYDDSIEIILVLPEDQFSYWKALCRKFDFQMRHQLVRGGETRYNSVKNGLEVVSGELVAVHDGVRPFVAPETIKRCFHAAEIYGAVIPVMELVDSIRKVNGPNSEMRPRYAYRSIQTPQVFRTSVLKKAYELPFSPDFTDDASVVEAAGYEITLVEGNRENVKITTPFDLVVAEAFLKSK</sequence>
<dbReference type="InterPro" id="IPR001228">
    <property type="entry name" value="IspD"/>
</dbReference>
<feature type="site" description="Transition state stabilizer" evidence="3">
    <location>
        <position position="16"/>
    </location>
</feature>
<comment type="pathway">
    <text evidence="3">Isoprenoid biosynthesis; isopentenyl diphosphate biosynthesis via DXP pathway; isopentenyl diphosphate from 1-deoxy-D-xylulose 5-phosphate: step 2/6.</text>
</comment>
<evidence type="ECO:0000256" key="1">
    <source>
        <dbReference type="ARBA" id="ARBA00022679"/>
    </source>
</evidence>
<gene>
    <name evidence="3" type="primary">ispD</name>
    <name evidence="4" type="ORF">DFO77_101134</name>
</gene>
<evidence type="ECO:0000313" key="5">
    <source>
        <dbReference type="Proteomes" id="UP000252733"/>
    </source>
</evidence>
<name>A0A2T0XQM4_9BACT</name>
<evidence type="ECO:0000313" key="4">
    <source>
        <dbReference type="EMBL" id="RCW39364.1"/>
    </source>
</evidence>
<dbReference type="SUPFAM" id="SSF53448">
    <property type="entry name" value="Nucleotide-diphospho-sugar transferases"/>
    <property type="match status" value="1"/>
</dbReference>
<dbReference type="EMBL" id="QPIZ01000001">
    <property type="protein sequence ID" value="RCW39364.1"/>
    <property type="molecule type" value="Genomic_DNA"/>
</dbReference>
<dbReference type="NCBIfam" id="NF001186">
    <property type="entry name" value="PRK00155.2-3"/>
    <property type="match status" value="1"/>
</dbReference>
<proteinExistence type="inferred from homology"/>
<dbReference type="FunFam" id="3.90.550.10:FF:000003">
    <property type="entry name" value="2-C-methyl-D-erythritol 4-phosphate cytidylyltransferase"/>
    <property type="match status" value="1"/>
</dbReference>
<protein>
    <recommendedName>
        <fullName evidence="3">2-C-methyl-D-erythritol 4-phosphate cytidylyltransferase</fullName>
        <ecNumber evidence="3">2.7.7.60</ecNumber>
    </recommendedName>
    <alternativeName>
        <fullName evidence="3">4-diphosphocytidyl-2C-methyl-D-erythritol synthase</fullName>
    </alternativeName>
    <alternativeName>
        <fullName evidence="3">MEP cytidylyltransferase</fullName>
        <shortName evidence="3">MCT</shortName>
    </alternativeName>
</protein>
<dbReference type="PANTHER" id="PTHR32125">
    <property type="entry name" value="2-C-METHYL-D-ERYTHRITOL 4-PHOSPHATE CYTIDYLYLTRANSFERASE, CHLOROPLASTIC"/>
    <property type="match status" value="1"/>
</dbReference>
<dbReference type="PANTHER" id="PTHR32125:SF4">
    <property type="entry name" value="2-C-METHYL-D-ERYTHRITOL 4-PHOSPHATE CYTIDYLYLTRANSFERASE, CHLOROPLASTIC"/>
    <property type="match status" value="1"/>
</dbReference>
<keyword evidence="3" id="KW-0414">Isoprene biosynthesis</keyword>
<evidence type="ECO:0000256" key="3">
    <source>
        <dbReference type="HAMAP-Rule" id="MF_00108"/>
    </source>
</evidence>
<keyword evidence="2 3" id="KW-0548">Nucleotidyltransferase</keyword>
<comment type="caution">
    <text evidence="4">The sequence shown here is derived from an EMBL/GenBank/DDBJ whole genome shotgun (WGS) entry which is preliminary data.</text>
</comment>
<dbReference type="OrthoDB" id="9806837at2"/>
<dbReference type="CDD" id="cd02516">
    <property type="entry name" value="CDP-ME_synthetase"/>
    <property type="match status" value="1"/>
</dbReference>
<dbReference type="EC" id="2.7.7.60" evidence="3"/>
<dbReference type="GO" id="GO:0050518">
    <property type="term" value="F:2-C-methyl-D-erythritol 4-phosphate cytidylyltransferase activity"/>
    <property type="evidence" value="ECO:0007669"/>
    <property type="project" value="UniProtKB-UniRule"/>
</dbReference>
<feature type="site" description="Positions MEP for the nucleophilic attack" evidence="3">
    <location>
        <position position="151"/>
    </location>
</feature>
<dbReference type="STRING" id="1168289.GCA_000259075_00173"/>
<accession>A0A2T0XQM4</accession>
<dbReference type="RefSeq" id="WP_106151978.1">
    <property type="nucleotide sequence ID" value="NZ_PVTS01000003.1"/>
</dbReference>
<dbReference type="Proteomes" id="UP000252733">
    <property type="component" value="Unassembled WGS sequence"/>
</dbReference>